<dbReference type="RefSeq" id="WP_106603587.1">
    <property type="nucleotide sequence ID" value="NZ_PYGK01000008.1"/>
</dbReference>
<organism evidence="1 2">
    <name type="scientific">Chitinophaga ginsengisoli</name>
    <dbReference type="NCBI Taxonomy" id="363837"/>
    <lineage>
        <taxon>Bacteria</taxon>
        <taxon>Pseudomonadati</taxon>
        <taxon>Bacteroidota</taxon>
        <taxon>Chitinophagia</taxon>
        <taxon>Chitinophagales</taxon>
        <taxon>Chitinophagaceae</taxon>
        <taxon>Chitinophaga</taxon>
    </lineage>
</organism>
<proteinExistence type="predicted"/>
<protein>
    <submittedName>
        <fullName evidence="1">Uncharacterized protein</fullName>
    </submittedName>
</protein>
<evidence type="ECO:0000313" key="2">
    <source>
        <dbReference type="Proteomes" id="UP000240978"/>
    </source>
</evidence>
<comment type="caution">
    <text evidence="1">The sequence shown here is derived from an EMBL/GenBank/DDBJ whole genome shotgun (WGS) entry which is preliminary data.</text>
</comment>
<accession>A0A2P8G2A3</accession>
<sequence length="85" mass="9871">MDKNINKYHGYEKQWKVERDLPIDHRLIANIPFVAGGEFVLSNIMSIAYSKHHYHNANIARQLVGVPNGTKVKIVVKKNRDDRFI</sequence>
<dbReference type="Proteomes" id="UP000240978">
    <property type="component" value="Unassembled WGS sequence"/>
</dbReference>
<name>A0A2P8G2A3_9BACT</name>
<dbReference type="EMBL" id="PYGK01000008">
    <property type="protein sequence ID" value="PSL28114.1"/>
    <property type="molecule type" value="Genomic_DNA"/>
</dbReference>
<evidence type="ECO:0000313" key="1">
    <source>
        <dbReference type="EMBL" id="PSL28114.1"/>
    </source>
</evidence>
<dbReference type="OrthoDB" id="672028at2"/>
<reference evidence="1 2" key="1">
    <citation type="submission" date="2018-03" db="EMBL/GenBank/DDBJ databases">
        <title>Genomic Encyclopedia of Archaeal and Bacterial Type Strains, Phase II (KMG-II): from individual species to whole genera.</title>
        <authorList>
            <person name="Goeker M."/>
        </authorList>
    </citation>
    <scope>NUCLEOTIDE SEQUENCE [LARGE SCALE GENOMIC DNA]</scope>
    <source>
        <strain evidence="1 2">DSM 18107</strain>
    </source>
</reference>
<gene>
    <name evidence="1" type="ORF">CLV42_10833</name>
</gene>
<dbReference type="AlphaFoldDB" id="A0A2P8G2A3"/>
<keyword evidence="2" id="KW-1185">Reference proteome</keyword>